<feature type="region of interest" description="Disordered" evidence="1">
    <location>
        <begin position="29"/>
        <end position="54"/>
    </location>
</feature>
<keyword evidence="3" id="KW-1185">Reference proteome</keyword>
<dbReference type="GeneID" id="25293572"/>
<gene>
    <name evidence="2" type="ORF">Z518_05501</name>
</gene>
<sequence>MAREDLLNFIVSLALRPHGRCLCRASKLSQRGVRHVSTSNSPPSDRKSSLPRKKEFEIEKSTIPLHVGLDRNPGATSAISKIPIPRGEKGEKFTPSVLSRPLGLPHPPRPGQNSPIDTRTLQERREEFASYEKALERRRVYLRTFFRPYFQEWRRVDFWKGKSFVSNDRLFKREKALYFPNIWGQTLSKEGDGPDGGRDTTPLLMGKISIIGFQSGQWAEEQVDTFLSAKHNPELNKMIEESNGQLQRLDVNIQGDWMRAFLVKLFSGRLRKMVPEHRWDRYFMIKLPRDIRRGLTDEIRDAMGLLNSQVGYVYLVDSSCKIRWAGSGHAWKGEVEGLNAAVQRLVLEEQNLQQSSSKSGTVTTGRNQRTAPNSNSNLSTNFDAKINPILSPIPA</sequence>
<dbReference type="GO" id="GO:0033615">
    <property type="term" value="P:mitochondrial proton-transporting ATP synthase complex assembly"/>
    <property type="evidence" value="ECO:0007669"/>
    <property type="project" value="TreeGrafter"/>
</dbReference>
<organism evidence="2 3">
    <name type="scientific">Rhinocladiella mackenziei CBS 650.93</name>
    <dbReference type="NCBI Taxonomy" id="1442369"/>
    <lineage>
        <taxon>Eukaryota</taxon>
        <taxon>Fungi</taxon>
        <taxon>Dikarya</taxon>
        <taxon>Ascomycota</taxon>
        <taxon>Pezizomycotina</taxon>
        <taxon>Eurotiomycetes</taxon>
        <taxon>Chaetothyriomycetidae</taxon>
        <taxon>Chaetothyriales</taxon>
        <taxon>Herpotrichiellaceae</taxon>
        <taxon>Rhinocladiella</taxon>
    </lineage>
</organism>
<accession>A0A0D2INC6</accession>
<dbReference type="STRING" id="1442369.A0A0D2INC6"/>
<dbReference type="OrthoDB" id="17089at2759"/>
<name>A0A0D2INC6_9EURO</name>
<dbReference type="AlphaFoldDB" id="A0A0D2INC6"/>
<dbReference type="HOGENOM" id="CLU_047290_1_0_1"/>
<dbReference type="GO" id="GO:0005743">
    <property type="term" value="C:mitochondrial inner membrane"/>
    <property type="evidence" value="ECO:0007669"/>
    <property type="project" value="TreeGrafter"/>
</dbReference>
<dbReference type="RefSeq" id="XP_013271767.1">
    <property type="nucleotide sequence ID" value="XM_013416313.1"/>
</dbReference>
<proteinExistence type="predicted"/>
<dbReference type="VEuPathDB" id="FungiDB:Z518_05501"/>
<dbReference type="Pfam" id="PF05176">
    <property type="entry name" value="ATP-synt_10"/>
    <property type="match status" value="1"/>
</dbReference>
<feature type="region of interest" description="Disordered" evidence="1">
    <location>
        <begin position="100"/>
        <end position="120"/>
    </location>
</feature>
<evidence type="ECO:0008006" key="4">
    <source>
        <dbReference type="Google" id="ProtNLM"/>
    </source>
</evidence>
<dbReference type="InterPro" id="IPR007849">
    <property type="entry name" value="ATP10"/>
</dbReference>
<feature type="compositionally biased region" description="Basic and acidic residues" evidence="1">
    <location>
        <begin position="44"/>
        <end position="54"/>
    </location>
</feature>
<dbReference type="PANTHER" id="PTHR28106:SF1">
    <property type="entry name" value="MITOCHONDRIAL ATPASE COMPLEX SUBUNIT ATP10"/>
    <property type="match status" value="1"/>
</dbReference>
<evidence type="ECO:0000313" key="2">
    <source>
        <dbReference type="EMBL" id="KIX04631.1"/>
    </source>
</evidence>
<feature type="region of interest" description="Disordered" evidence="1">
    <location>
        <begin position="352"/>
        <end position="382"/>
    </location>
</feature>
<dbReference type="PANTHER" id="PTHR28106">
    <property type="entry name" value="MITOCHONDRIAL ATPASE COMPLEX SUBUNIT ATP10"/>
    <property type="match status" value="1"/>
</dbReference>
<reference evidence="2 3" key="1">
    <citation type="submission" date="2015-01" db="EMBL/GenBank/DDBJ databases">
        <title>The Genome Sequence of Rhinocladiella mackenzie CBS 650.93.</title>
        <authorList>
            <consortium name="The Broad Institute Genomics Platform"/>
            <person name="Cuomo C."/>
            <person name="de Hoog S."/>
            <person name="Gorbushina A."/>
            <person name="Stielow B."/>
            <person name="Teixiera M."/>
            <person name="Abouelleil A."/>
            <person name="Chapman S.B."/>
            <person name="Priest M."/>
            <person name="Young S.K."/>
            <person name="Wortman J."/>
            <person name="Nusbaum C."/>
            <person name="Birren B."/>
        </authorList>
    </citation>
    <scope>NUCLEOTIDE SEQUENCE [LARGE SCALE GENOMIC DNA]</scope>
    <source>
        <strain evidence="2 3">CBS 650.93</strain>
    </source>
</reference>
<dbReference type="EMBL" id="KN847478">
    <property type="protein sequence ID" value="KIX04631.1"/>
    <property type="molecule type" value="Genomic_DNA"/>
</dbReference>
<evidence type="ECO:0000256" key="1">
    <source>
        <dbReference type="SAM" id="MobiDB-lite"/>
    </source>
</evidence>
<protein>
    <recommendedName>
        <fullName evidence="4">Mitochondrial ATPase complex subunit ATP10</fullName>
    </recommendedName>
</protein>
<evidence type="ECO:0000313" key="3">
    <source>
        <dbReference type="Proteomes" id="UP000053617"/>
    </source>
</evidence>
<dbReference type="Proteomes" id="UP000053617">
    <property type="component" value="Unassembled WGS sequence"/>
</dbReference>